<evidence type="ECO:0000313" key="1">
    <source>
        <dbReference type="EMBL" id="MBW4543459.1"/>
    </source>
</evidence>
<reference evidence="1" key="1">
    <citation type="submission" date="2021-05" db="EMBL/GenBank/DDBJ databases">
        <authorList>
            <person name="Pietrasiak N."/>
            <person name="Ward R."/>
            <person name="Stajich J.E."/>
            <person name="Kurbessoian T."/>
        </authorList>
    </citation>
    <scope>NUCLEOTIDE SEQUENCE</scope>
    <source>
        <strain evidence="1">CPER-KK1</strain>
    </source>
</reference>
<dbReference type="AlphaFoldDB" id="A0A951PI92"/>
<dbReference type="Proteomes" id="UP000753908">
    <property type="component" value="Unassembled WGS sequence"/>
</dbReference>
<comment type="caution">
    <text evidence="1">The sequence shown here is derived from an EMBL/GenBank/DDBJ whole genome shotgun (WGS) entry which is preliminary data.</text>
</comment>
<sequence length="200" mass="21943">MLVSTFEVLLKPQFPSNPPGFKNISRTVIQGYFLTIANVNFFPVTVSLVFTIKFPSDPTDLTERPTSFKDFINAVDISGQNLFSGSFSQATLVPEIVPQNNKARLTFTLPENGTGLLILQPDFIKQPELLTEANFEARGYVEIFLSSLSGSDTATLLVTPEQRGTFFKDLKGKTLADIGLDQIVYPLPVSNGGVFKISNS</sequence>
<gene>
    <name evidence="1" type="ORF">KME25_03265</name>
</gene>
<name>A0A951PI92_9CYAN</name>
<proteinExistence type="predicted"/>
<dbReference type="EMBL" id="JAHHIF010000003">
    <property type="protein sequence ID" value="MBW4543459.1"/>
    <property type="molecule type" value="Genomic_DNA"/>
</dbReference>
<organism evidence="1 2">
    <name type="scientific">Symplocastrum torsivum CPER-KK1</name>
    <dbReference type="NCBI Taxonomy" id="450513"/>
    <lineage>
        <taxon>Bacteria</taxon>
        <taxon>Bacillati</taxon>
        <taxon>Cyanobacteriota</taxon>
        <taxon>Cyanophyceae</taxon>
        <taxon>Oscillatoriophycideae</taxon>
        <taxon>Oscillatoriales</taxon>
        <taxon>Microcoleaceae</taxon>
        <taxon>Symplocastrum</taxon>
    </lineage>
</organism>
<evidence type="ECO:0000313" key="2">
    <source>
        <dbReference type="Proteomes" id="UP000753908"/>
    </source>
</evidence>
<reference evidence="1" key="2">
    <citation type="journal article" date="2022" name="Microbiol. Resour. Announc.">
        <title>Metagenome Sequencing to Explore Phylogenomics of Terrestrial Cyanobacteria.</title>
        <authorList>
            <person name="Ward R.D."/>
            <person name="Stajich J.E."/>
            <person name="Johansen J.R."/>
            <person name="Huntemann M."/>
            <person name="Clum A."/>
            <person name="Foster B."/>
            <person name="Foster B."/>
            <person name="Roux S."/>
            <person name="Palaniappan K."/>
            <person name="Varghese N."/>
            <person name="Mukherjee S."/>
            <person name="Reddy T.B.K."/>
            <person name="Daum C."/>
            <person name="Copeland A."/>
            <person name="Chen I.A."/>
            <person name="Ivanova N.N."/>
            <person name="Kyrpides N.C."/>
            <person name="Shapiro N."/>
            <person name="Eloe-Fadrosh E.A."/>
            <person name="Pietrasiak N."/>
        </authorList>
    </citation>
    <scope>NUCLEOTIDE SEQUENCE</scope>
    <source>
        <strain evidence="1">CPER-KK1</strain>
    </source>
</reference>
<protein>
    <submittedName>
        <fullName evidence="1">Uncharacterized protein</fullName>
    </submittedName>
</protein>
<accession>A0A951PI92</accession>